<evidence type="ECO:0000259" key="6">
    <source>
        <dbReference type="PROSITE" id="PS50850"/>
    </source>
</evidence>
<keyword evidence="2 5" id="KW-0812">Transmembrane</keyword>
<feature type="transmembrane region" description="Helical" evidence="5">
    <location>
        <begin position="254"/>
        <end position="273"/>
    </location>
</feature>
<dbReference type="InterPro" id="IPR036259">
    <property type="entry name" value="MFS_trans_sf"/>
</dbReference>
<sequence length="446" mass="46784">MSAASAVTPGRSAPVKRRSVYGVLAICWATIVADGYDLISYGSVLPDLLQYREWGLDAAAAGRLGSLALVGMLIGALVMGTLTDRLGRRRVMIACLIWFSVFMPLTGLAPTPEIFGALRFVTGLGLGGVVPTAIALTIEYSAPSRRHLHNAIMYSGYSAGGLAAALLAMVVLPAAGFRMMFFIGAAPLVLIVPFAIAFLPESVSYLVARGRIDEARRYAERYGLPMPDDVEVAAAQRQDRFASVRMLFSRGYRVATPMFWAISLIGLLLVYGLNTWLPEVMRSSGYSLGTALAFLLVFNLGAIVGVITAGALADRIGERVIICASFLAAAASVTLLSARPPEIILFALIAIAGFGANTQTLVNAFVGGYYPPTARATALGWALAVGRIGGIIGPVYGGLVLTAVETGLFPAAMNFYAFALPAVLAAVAVAFVPRRQPSPSGSSPAA</sequence>
<dbReference type="InterPro" id="IPR005829">
    <property type="entry name" value="Sugar_transporter_CS"/>
</dbReference>
<evidence type="ECO:0000313" key="8">
    <source>
        <dbReference type="Proteomes" id="UP000657592"/>
    </source>
</evidence>
<feature type="domain" description="Major facilitator superfamily (MFS) profile" evidence="6">
    <location>
        <begin position="23"/>
        <end position="437"/>
    </location>
</feature>
<evidence type="ECO:0000313" key="7">
    <source>
        <dbReference type="EMBL" id="GGH48342.1"/>
    </source>
</evidence>
<dbReference type="PROSITE" id="PS00217">
    <property type="entry name" value="SUGAR_TRANSPORT_2"/>
    <property type="match status" value="1"/>
</dbReference>
<keyword evidence="8" id="KW-1185">Reference proteome</keyword>
<feature type="transmembrane region" description="Helical" evidence="5">
    <location>
        <begin position="59"/>
        <end position="79"/>
    </location>
</feature>
<keyword evidence="3 5" id="KW-1133">Transmembrane helix</keyword>
<dbReference type="CDD" id="cd17365">
    <property type="entry name" value="MFS_PcaK_like"/>
    <property type="match status" value="1"/>
</dbReference>
<evidence type="ECO:0000256" key="5">
    <source>
        <dbReference type="SAM" id="Phobius"/>
    </source>
</evidence>
<feature type="transmembrane region" description="Helical" evidence="5">
    <location>
        <begin position="344"/>
        <end position="366"/>
    </location>
</feature>
<dbReference type="Pfam" id="PF07690">
    <property type="entry name" value="MFS_1"/>
    <property type="match status" value="1"/>
</dbReference>
<proteinExistence type="predicted"/>
<dbReference type="PANTHER" id="PTHR23508">
    <property type="entry name" value="CARBOXYLIC ACID TRANSPORTER PROTEIN HOMOLOG"/>
    <property type="match status" value="1"/>
</dbReference>
<feature type="transmembrane region" description="Helical" evidence="5">
    <location>
        <begin position="117"/>
        <end position="140"/>
    </location>
</feature>
<dbReference type="GO" id="GO:0005886">
    <property type="term" value="C:plasma membrane"/>
    <property type="evidence" value="ECO:0007669"/>
    <property type="project" value="UniProtKB-SubCell"/>
</dbReference>
<reference evidence="7" key="2">
    <citation type="submission" date="2020-09" db="EMBL/GenBank/DDBJ databases">
        <authorList>
            <person name="Sun Q."/>
            <person name="Zhou Y."/>
        </authorList>
    </citation>
    <scope>NUCLEOTIDE SEQUENCE</scope>
    <source>
        <strain evidence="7">CGMCC 1.15794</strain>
    </source>
</reference>
<feature type="transmembrane region" description="Helical" evidence="5">
    <location>
        <begin position="293"/>
        <end position="313"/>
    </location>
</feature>
<feature type="transmembrane region" description="Helical" evidence="5">
    <location>
        <begin position="152"/>
        <end position="175"/>
    </location>
</feature>
<feature type="transmembrane region" description="Helical" evidence="5">
    <location>
        <begin position="320"/>
        <end position="338"/>
    </location>
</feature>
<dbReference type="RefSeq" id="WP_188756709.1">
    <property type="nucleotide sequence ID" value="NZ_BMJY01000014.1"/>
</dbReference>
<evidence type="ECO:0000256" key="1">
    <source>
        <dbReference type="ARBA" id="ARBA00004651"/>
    </source>
</evidence>
<accession>A0A917IHR0</accession>
<dbReference type="EMBL" id="BMJY01000014">
    <property type="protein sequence ID" value="GGH48342.1"/>
    <property type="molecule type" value="Genomic_DNA"/>
</dbReference>
<dbReference type="SUPFAM" id="SSF103473">
    <property type="entry name" value="MFS general substrate transporter"/>
    <property type="match status" value="1"/>
</dbReference>
<comment type="caution">
    <text evidence="7">The sequence shown here is derived from an EMBL/GenBank/DDBJ whole genome shotgun (WGS) entry which is preliminary data.</text>
</comment>
<dbReference type="GO" id="GO:0046943">
    <property type="term" value="F:carboxylic acid transmembrane transporter activity"/>
    <property type="evidence" value="ECO:0007669"/>
    <property type="project" value="TreeGrafter"/>
</dbReference>
<dbReference type="AlphaFoldDB" id="A0A917IHR0"/>
<feature type="transmembrane region" description="Helical" evidence="5">
    <location>
        <begin position="378"/>
        <end position="401"/>
    </location>
</feature>
<name>A0A917IHR0_9MICO</name>
<protein>
    <submittedName>
        <fullName evidence="7">MFS transporter</fullName>
    </submittedName>
</protein>
<feature type="transmembrane region" description="Helical" evidence="5">
    <location>
        <begin position="91"/>
        <end position="111"/>
    </location>
</feature>
<reference evidence="7" key="1">
    <citation type="journal article" date="2014" name="Int. J. Syst. Evol. Microbiol.">
        <title>Complete genome sequence of Corynebacterium casei LMG S-19264T (=DSM 44701T), isolated from a smear-ripened cheese.</title>
        <authorList>
            <consortium name="US DOE Joint Genome Institute (JGI-PGF)"/>
            <person name="Walter F."/>
            <person name="Albersmeier A."/>
            <person name="Kalinowski J."/>
            <person name="Ruckert C."/>
        </authorList>
    </citation>
    <scope>NUCLEOTIDE SEQUENCE</scope>
    <source>
        <strain evidence="7">CGMCC 1.15794</strain>
    </source>
</reference>
<gene>
    <name evidence="7" type="ORF">GCM10010921_25710</name>
</gene>
<feature type="transmembrane region" description="Helical" evidence="5">
    <location>
        <begin position="181"/>
        <end position="208"/>
    </location>
</feature>
<feature type="transmembrane region" description="Helical" evidence="5">
    <location>
        <begin position="20"/>
        <end position="39"/>
    </location>
</feature>
<feature type="transmembrane region" description="Helical" evidence="5">
    <location>
        <begin position="413"/>
        <end position="432"/>
    </location>
</feature>
<dbReference type="Gene3D" id="1.20.1250.20">
    <property type="entry name" value="MFS general substrate transporter like domains"/>
    <property type="match status" value="1"/>
</dbReference>
<dbReference type="PROSITE" id="PS50850">
    <property type="entry name" value="MFS"/>
    <property type="match status" value="1"/>
</dbReference>
<evidence type="ECO:0000256" key="2">
    <source>
        <dbReference type="ARBA" id="ARBA00022692"/>
    </source>
</evidence>
<dbReference type="Proteomes" id="UP000657592">
    <property type="component" value="Unassembled WGS sequence"/>
</dbReference>
<organism evidence="7 8">
    <name type="scientific">Microbacterium album</name>
    <dbReference type="NCBI Taxonomy" id="2053191"/>
    <lineage>
        <taxon>Bacteria</taxon>
        <taxon>Bacillati</taxon>
        <taxon>Actinomycetota</taxon>
        <taxon>Actinomycetes</taxon>
        <taxon>Micrococcales</taxon>
        <taxon>Microbacteriaceae</taxon>
        <taxon>Microbacterium</taxon>
    </lineage>
</organism>
<dbReference type="InterPro" id="IPR011701">
    <property type="entry name" value="MFS"/>
</dbReference>
<evidence type="ECO:0000256" key="4">
    <source>
        <dbReference type="ARBA" id="ARBA00023136"/>
    </source>
</evidence>
<keyword evidence="4 5" id="KW-0472">Membrane</keyword>
<evidence type="ECO:0000256" key="3">
    <source>
        <dbReference type="ARBA" id="ARBA00022989"/>
    </source>
</evidence>
<comment type="subcellular location">
    <subcellularLocation>
        <location evidence="1">Cell membrane</location>
        <topology evidence="1">Multi-pass membrane protein</topology>
    </subcellularLocation>
</comment>
<dbReference type="InterPro" id="IPR020846">
    <property type="entry name" value="MFS_dom"/>
</dbReference>
<dbReference type="PANTHER" id="PTHR23508:SF10">
    <property type="entry name" value="CARBOXYLIC ACID TRANSPORTER PROTEIN HOMOLOG"/>
    <property type="match status" value="1"/>
</dbReference>